<reference evidence="1" key="1">
    <citation type="submission" date="2020-12" db="EMBL/GenBank/DDBJ databases">
        <title>Genomic characterization of non-nitrogen-fixing Frankia strains.</title>
        <authorList>
            <person name="Carlos-Shanley C."/>
            <person name="Guerra T."/>
            <person name="Hahn D."/>
        </authorList>
    </citation>
    <scope>NUCLEOTIDE SEQUENCE</scope>
    <source>
        <strain evidence="1">CN6</strain>
    </source>
</reference>
<dbReference type="PANTHER" id="PTHR39683">
    <property type="entry name" value="CONSERVED PROTEIN TB16.3"/>
    <property type="match status" value="1"/>
</dbReference>
<sequence>MADHASASIVINAKPATVMAAIADIAAYPTWVGQIEQTEILEVGPDGRPKRARFRVNAGIAKDEFVNDYTWHDDAKVTWTLVEGQAMSAQDGSYTLRDLGEGQTEITYDLTVELKIKIPGLLRRKVQSGIVDAALKDLKKHVES</sequence>
<accession>A0A937RMT5</accession>
<dbReference type="Proteomes" id="UP000604475">
    <property type="component" value="Unassembled WGS sequence"/>
</dbReference>
<dbReference type="PANTHER" id="PTHR39683:SF4">
    <property type="entry name" value="COENZYME Q-BINDING PROTEIN COQ10 START DOMAIN-CONTAINING PROTEIN"/>
    <property type="match status" value="1"/>
</dbReference>
<evidence type="ECO:0000313" key="1">
    <source>
        <dbReference type="EMBL" id="MBL7631669.1"/>
    </source>
</evidence>
<dbReference type="SUPFAM" id="SSF55961">
    <property type="entry name" value="Bet v1-like"/>
    <property type="match status" value="1"/>
</dbReference>
<dbReference type="RefSeq" id="WP_203005863.1">
    <property type="nucleotide sequence ID" value="NZ_JADWYU010000266.1"/>
</dbReference>
<gene>
    <name evidence="1" type="ORF">I7412_31825</name>
</gene>
<protein>
    <submittedName>
        <fullName evidence="1">SRPBCC family protein</fullName>
    </submittedName>
</protein>
<dbReference type="InterPro" id="IPR023393">
    <property type="entry name" value="START-like_dom_sf"/>
</dbReference>
<proteinExistence type="predicted"/>
<keyword evidence="2" id="KW-1185">Reference proteome</keyword>
<name>A0A937RMT5_9ACTN</name>
<evidence type="ECO:0000313" key="2">
    <source>
        <dbReference type="Proteomes" id="UP000604475"/>
    </source>
</evidence>
<dbReference type="EMBL" id="JAEACQ010000280">
    <property type="protein sequence ID" value="MBL7631669.1"/>
    <property type="molecule type" value="Genomic_DNA"/>
</dbReference>
<dbReference type="AlphaFoldDB" id="A0A937RMT5"/>
<dbReference type="Gene3D" id="3.30.530.20">
    <property type="match status" value="1"/>
</dbReference>
<dbReference type="CDD" id="cd07819">
    <property type="entry name" value="SRPBCC_2"/>
    <property type="match status" value="1"/>
</dbReference>
<dbReference type="InterPro" id="IPR019587">
    <property type="entry name" value="Polyketide_cyclase/dehydratase"/>
</dbReference>
<organism evidence="1 2">
    <name type="scientific">Frankia nepalensis</name>
    <dbReference type="NCBI Taxonomy" id="1836974"/>
    <lineage>
        <taxon>Bacteria</taxon>
        <taxon>Bacillati</taxon>
        <taxon>Actinomycetota</taxon>
        <taxon>Actinomycetes</taxon>
        <taxon>Frankiales</taxon>
        <taxon>Frankiaceae</taxon>
        <taxon>Frankia</taxon>
    </lineage>
</organism>
<comment type="caution">
    <text evidence="1">The sequence shown here is derived from an EMBL/GenBank/DDBJ whole genome shotgun (WGS) entry which is preliminary data.</text>
</comment>
<dbReference type="Pfam" id="PF10604">
    <property type="entry name" value="Polyketide_cyc2"/>
    <property type="match status" value="1"/>
</dbReference>